<gene>
    <name evidence="1" type="ORF">PhaeoP63_03131</name>
</gene>
<accession>A0AAC9ZB50</accession>
<proteinExistence type="predicted"/>
<dbReference type="AlphaFoldDB" id="A0AAC9ZB50"/>
<protein>
    <submittedName>
        <fullName evidence="1">Uncharacterized protein</fullName>
    </submittedName>
</protein>
<evidence type="ECO:0000313" key="1">
    <source>
        <dbReference type="EMBL" id="ATF07180.1"/>
    </source>
</evidence>
<dbReference type="EMBL" id="CP010784">
    <property type="protein sequence ID" value="ATF07180.1"/>
    <property type="molecule type" value="Genomic_DNA"/>
</dbReference>
<organism evidence="1 2">
    <name type="scientific">Phaeobacter gallaeciensis</name>
    <dbReference type="NCBI Taxonomy" id="60890"/>
    <lineage>
        <taxon>Bacteria</taxon>
        <taxon>Pseudomonadati</taxon>
        <taxon>Pseudomonadota</taxon>
        <taxon>Alphaproteobacteria</taxon>
        <taxon>Rhodobacterales</taxon>
        <taxon>Roseobacteraceae</taxon>
        <taxon>Phaeobacter</taxon>
    </lineage>
</organism>
<evidence type="ECO:0000313" key="2">
    <source>
        <dbReference type="Proteomes" id="UP000217545"/>
    </source>
</evidence>
<name>A0AAC9ZB50_9RHOB</name>
<sequence>MEFDELELDPEEFGGFFFPCVDWLVSEGVIRVQDIRRYTDSNHSGFPDRPVLTSYGFQLLEQKISVGADAERLANRVKEVSSNGVGYANVGDLIGGILGGFTKSIGS</sequence>
<reference evidence="1 2" key="1">
    <citation type="journal article" date="2017" name="Front. Microbiol.">
        <title>Phaeobacter piscinae sp. nov., a species of the Roseobacter group and potential aquaculture probiont.</title>
        <authorList>
            <person name="Sonnenschein E.C."/>
            <person name="Phippen C.B.W."/>
            <person name="Nielsen K.F."/>
            <person name="Mateiu R.V."/>
            <person name="Melchiorsen J."/>
            <person name="Gram L."/>
            <person name="Overmann J."/>
            <person name="Freese H.M."/>
        </authorList>
    </citation>
    <scope>NUCLEOTIDE SEQUENCE [LARGE SCALE GENOMIC DNA]</scope>
    <source>
        <strain evidence="1 2">P63</strain>
    </source>
</reference>
<dbReference type="Proteomes" id="UP000217545">
    <property type="component" value="Chromosome"/>
</dbReference>